<dbReference type="InterPro" id="IPR024862">
    <property type="entry name" value="TRPV"/>
</dbReference>
<dbReference type="PANTHER" id="PTHR10582:SF2">
    <property type="entry name" value="INACTIVE"/>
    <property type="match status" value="1"/>
</dbReference>
<sequence length="551" mass="66514">MDLYIMEDEEQYKDKLQYYKDVFSKPNLPLPNYDSFKSFDKWVSYIIDNKESLLKYGVELFTFAIKEHKLELVEVIYKKCMFYFKKDLKNNRVFLSVITSAMPILNEYYPEYISRYSLETTMIIDSPFYSINHKKNNLHLHSFSLNFQIIDLSFFILIKYSHLLKITLKAAHIFNQYFSKSSKHTLIPMITFMIPYIKFNNYSQNYNWLLKSSPFTKTISKEIFKTWNGEALINFKWNAYGKYYYYTIWIGFLALFGCFIAAIYCNDNIRNPLLIISIILGFFHLFFEILQIIYNPIKWFYDPWNWFDIFVYLLPTYTSIYWLVNHNKNDWIVQLLFYSCLLLDLKLLLFFRIFKSYGIYFSLIINIIKEVYFSLIILMIIIIISFAHATNILLSQDFKTTVFAIYLFFIGDSNALFNLSDEKKPTFLILTVFFTLLIIIYFLIVFIKLFSEINQYQNQNNNFKILQLMLKVKILIKIELFYLTSYQKYWKAWFPEVIYYYADVNKSQKKIIEIIRKNEWNIDESLKIDQNLLKALKIQHNSIIKEFEQIV</sequence>
<feature type="transmembrane region" description="Helical" evidence="2">
    <location>
        <begin position="306"/>
        <end position="324"/>
    </location>
</feature>
<comment type="caution">
    <text evidence="3">The sequence shown here is derived from an EMBL/GenBank/DDBJ whole genome shotgun (WGS) entry which is preliminary data.</text>
</comment>
<keyword evidence="2" id="KW-0472">Membrane</keyword>
<reference evidence="3 4" key="1">
    <citation type="journal article" date="2013" name="Proc. Natl. Acad. Sci. U.S.A.">
        <title>Genome of an arbuscular mycorrhizal fungus provides insight into the oldest plant symbiosis.</title>
        <authorList>
            <person name="Tisserant E."/>
            <person name="Malbreil M."/>
            <person name="Kuo A."/>
            <person name="Kohler A."/>
            <person name="Symeonidi A."/>
            <person name="Balestrini R."/>
            <person name="Charron P."/>
            <person name="Duensing N."/>
            <person name="Frei Dit Frey N."/>
            <person name="Gianinazzi-Pearson V."/>
            <person name="Gilbert L.B."/>
            <person name="Handa Y."/>
            <person name="Herr J.R."/>
            <person name="Hijri M."/>
            <person name="Koul R."/>
            <person name="Kawaguchi M."/>
            <person name="Krajinski F."/>
            <person name="Lammers P.J."/>
            <person name="Masclaux F.G."/>
            <person name="Murat C."/>
            <person name="Morin E."/>
            <person name="Ndikumana S."/>
            <person name="Pagni M."/>
            <person name="Petitpierre D."/>
            <person name="Requena N."/>
            <person name="Rosikiewicz P."/>
            <person name="Riley R."/>
            <person name="Saito K."/>
            <person name="San Clemente H."/>
            <person name="Shapiro H."/>
            <person name="van Tuinen D."/>
            <person name="Becard G."/>
            <person name="Bonfante P."/>
            <person name="Paszkowski U."/>
            <person name="Shachar-Hill Y.Y."/>
            <person name="Tuskan G.A."/>
            <person name="Young P.W."/>
            <person name="Sanders I.R."/>
            <person name="Henrissat B."/>
            <person name="Rensing S.A."/>
            <person name="Grigoriev I.V."/>
            <person name="Corradi N."/>
            <person name="Roux C."/>
            <person name="Martin F."/>
        </authorList>
    </citation>
    <scope>NUCLEOTIDE SEQUENCE [LARGE SCALE GENOMIC DNA]</scope>
    <source>
        <strain evidence="3 4">DAOM 197198</strain>
    </source>
</reference>
<organism evidence="3 4">
    <name type="scientific">Rhizophagus irregularis (strain DAOM 181602 / DAOM 197198 / MUCL 43194)</name>
    <name type="common">Arbuscular mycorrhizal fungus</name>
    <name type="synonym">Glomus intraradices</name>
    <dbReference type="NCBI Taxonomy" id="747089"/>
    <lineage>
        <taxon>Eukaryota</taxon>
        <taxon>Fungi</taxon>
        <taxon>Fungi incertae sedis</taxon>
        <taxon>Mucoromycota</taxon>
        <taxon>Glomeromycotina</taxon>
        <taxon>Glomeromycetes</taxon>
        <taxon>Glomerales</taxon>
        <taxon>Glomeraceae</taxon>
        <taxon>Rhizophagus</taxon>
    </lineage>
</organism>
<keyword evidence="1" id="KW-0677">Repeat</keyword>
<feature type="transmembrane region" description="Helical" evidence="2">
    <location>
        <begin position="401"/>
        <end position="420"/>
    </location>
</feature>
<keyword evidence="2" id="KW-1133">Transmembrane helix</keyword>
<name>A0A2P4P9S4_RHIID</name>
<dbReference type="Proteomes" id="UP000018888">
    <property type="component" value="Unassembled WGS sequence"/>
</dbReference>
<evidence type="ECO:0000313" key="3">
    <source>
        <dbReference type="EMBL" id="POG62139.1"/>
    </source>
</evidence>
<dbReference type="EMBL" id="AUPC02000312">
    <property type="protein sequence ID" value="POG62139.1"/>
    <property type="molecule type" value="Genomic_DNA"/>
</dbReference>
<dbReference type="GO" id="GO:0005216">
    <property type="term" value="F:monoatomic ion channel activity"/>
    <property type="evidence" value="ECO:0007669"/>
    <property type="project" value="InterPro"/>
</dbReference>
<dbReference type="VEuPathDB" id="FungiDB:RhiirFUN_019138"/>
<dbReference type="PANTHER" id="PTHR10582">
    <property type="entry name" value="TRANSIENT RECEPTOR POTENTIAL ION CHANNEL PROTEIN"/>
    <property type="match status" value="1"/>
</dbReference>
<dbReference type="GO" id="GO:0005886">
    <property type="term" value="C:plasma membrane"/>
    <property type="evidence" value="ECO:0007669"/>
    <property type="project" value="TreeGrafter"/>
</dbReference>
<reference evidence="3 4" key="2">
    <citation type="journal article" date="2018" name="New Phytol.">
        <title>High intraspecific genome diversity in the model arbuscular mycorrhizal symbiont Rhizophagus irregularis.</title>
        <authorList>
            <person name="Chen E.C.H."/>
            <person name="Morin E."/>
            <person name="Beaudet D."/>
            <person name="Noel J."/>
            <person name="Yildirir G."/>
            <person name="Ndikumana S."/>
            <person name="Charron P."/>
            <person name="St-Onge C."/>
            <person name="Giorgi J."/>
            <person name="Kruger M."/>
            <person name="Marton T."/>
            <person name="Ropars J."/>
            <person name="Grigoriev I.V."/>
            <person name="Hainaut M."/>
            <person name="Henrissat B."/>
            <person name="Roux C."/>
            <person name="Martin F."/>
            <person name="Corradi N."/>
        </authorList>
    </citation>
    <scope>NUCLEOTIDE SEQUENCE [LARGE SCALE GENOMIC DNA]</scope>
    <source>
        <strain evidence="3 4">DAOM 197198</strain>
    </source>
</reference>
<accession>A0A2P4P9S4</accession>
<dbReference type="GO" id="GO:0098703">
    <property type="term" value="P:calcium ion import across plasma membrane"/>
    <property type="evidence" value="ECO:0007669"/>
    <property type="project" value="TreeGrafter"/>
</dbReference>
<evidence type="ECO:0008006" key="5">
    <source>
        <dbReference type="Google" id="ProtNLM"/>
    </source>
</evidence>
<evidence type="ECO:0000313" key="4">
    <source>
        <dbReference type="Proteomes" id="UP000018888"/>
    </source>
</evidence>
<evidence type="ECO:0000256" key="2">
    <source>
        <dbReference type="SAM" id="Phobius"/>
    </source>
</evidence>
<proteinExistence type="predicted"/>
<protein>
    <recommendedName>
        <fullName evidence="5">Ion transport domain-containing protein</fullName>
    </recommendedName>
</protein>
<feature type="transmembrane region" description="Helical" evidence="2">
    <location>
        <begin position="243"/>
        <end position="265"/>
    </location>
</feature>
<feature type="transmembrane region" description="Helical" evidence="2">
    <location>
        <begin position="426"/>
        <end position="447"/>
    </location>
</feature>
<evidence type="ECO:0000256" key="1">
    <source>
        <dbReference type="ARBA" id="ARBA00022737"/>
    </source>
</evidence>
<keyword evidence="4" id="KW-1185">Reference proteome</keyword>
<dbReference type="AlphaFoldDB" id="A0A2P4P9S4"/>
<feature type="transmembrane region" description="Helical" evidence="2">
    <location>
        <begin position="331"/>
        <end position="351"/>
    </location>
</feature>
<gene>
    <name evidence="3" type="ORF">GLOIN_2v1883107</name>
</gene>
<feature type="transmembrane region" description="Helical" evidence="2">
    <location>
        <begin position="272"/>
        <end position="294"/>
    </location>
</feature>
<keyword evidence="2" id="KW-0812">Transmembrane</keyword>
<feature type="transmembrane region" description="Helical" evidence="2">
    <location>
        <begin position="371"/>
        <end position="394"/>
    </location>
</feature>